<sequence>MSPTHLAIEPLCTPPYPVRRNSHLSQATAAAAPVRLPPQRCHRRLSLSLPQSNRAAIKVHTTAAPISSLSLSRRFVMGNGKAHECSNLSTRVRFRLEYLDLLILHRGGTIGTPERVSREWLIVLKIVYNIVLNGVYNIVLVNVKLV</sequence>
<gene>
    <name evidence="1" type="ORF">BUALT_Bualt02G0116600</name>
</gene>
<reference evidence="1" key="1">
    <citation type="submission" date="2019-10" db="EMBL/GenBank/DDBJ databases">
        <authorList>
            <person name="Zhang R."/>
            <person name="Pan Y."/>
            <person name="Wang J."/>
            <person name="Ma R."/>
            <person name="Yu S."/>
        </authorList>
    </citation>
    <scope>NUCLEOTIDE SEQUENCE</scope>
    <source>
        <strain evidence="1">LA-IB0</strain>
        <tissue evidence="1">Leaf</tissue>
    </source>
</reference>
<evidence type="ECO:0000313" key="2">
    <source>
        <dbReference type="Proteomes" id="UP000826271"/>
    </source>
</evidence>
<dbReference type="AlphaFoldDB" id="A0AAV6YAI4"/>
<dbReference type="EMBL" id="WHWC01000002">
    <property type="protein sequence ID" value="KAG8388350.1"/>
    <property type="molecule type" value="Genomic_DNA"/>
</dbReference>
<comment type="caution">
    <text evidence="1">The sequence shown here is derived from an EMBL/GenBank/DDBJ whole genome shotgun (WGS) entry which is preliminary data.</text>
</comment>
<keyword evidence="2" id="KW-1185">Reference proteome</keyword>
<organism evidence="1 2">
    <name type="scientific">Buddleja alternifolia</name>
    <dbReference type="NCBI Taxonomy" id="168488"/>
    <lineage>
        <taxon>Eukaryota</taxon>
        <taxon>Viridiplantae</taxon>
        <taxon>Streptophyta</taxon>
        <taxon>Embryophyta</taxon>
        <taxon>Tracheophyta</taxon>
        <taxon>Spermatophyta</taxon>
        <taxon>Magnoliopsida</taxon>
        <taxon>eudicotyledons</taxon>
        <taxon>Gunneridae</taxon>
        <taxon>Pentapetalae</taxon>
        <taxon>asterids</taxon>
        <taxon>lamiids</taxon>
        <taxon>Lamiales</taxon>
        <taxon>Scrophulariaceae</taxon>
        <taxon>Buddlejeae</taxon>
        <taxon>Buddleja</taxon>
    </lineage>
</organism>
<name>A0AAV6YAI4_9LAMI</name>
<accession>A0AAV6YAI4</accession>
<proteinExistence type="predicted"/>
<protein>
    <submittedName>
        <fullName evidence="1">Uncharacterized protein</fullName>
    </submittedName>
</protein>
<dbReference type="Proteomes" id="UP000826271">
    <property type="component" value="Unassembled WGS sequence"/>
</dbReference>
<evidence type="ECO:0000313" key="1">
    <source>
        <dbReference type="EMBL" id="KAG8388350.1"/>
    </source>
</evidence>